<dbReference type="PANTHER" id="PTHR42999">
    <property type="entry name" value="ANTIBIOTIC RESISTANCE PROTEIN MCBG"/>
    <property type="match status" value="1"/>
</dbReference>
<dbReference type="SUPFAM" id="SSF141571">
    <property type="entry name" value="Pentapeptide repeat-like"/>
    <property type="match status" value="1"/>
</dbReference>
<dbReference type="InterPro" id="IPR001646">
    <property type="entry name" value="5peptide_repeat"/>
</dbReference>
<evidence type="ECO:0000313" key="1">
    <source>
        <dbReference type="EMBL" id="MCQ4636587.1"/>
    </source>
</evidence>
<keyword evidence="2" id="KW-1185">Reference proteome</keyword>
<dbReference type="PANTHER" id="PTHR42999:SF1">
    <property type="entry name" value="PENTAPEPTIDE REPEAT-CONTAINING PROTEIN"/>
    <property type="match status" value="1"/>
</dbReference>
<comment type="caution">
    <text evidence="1">The sequence shown here is derived from an EMBL/GenBank/DDBJ whole genome shotgun (WGS) entry which is preliminary data.</text>
</comment>
<dbReference type="EMBL" id="JANFXK010000007">
    <property type="protein sequence ID" value="MCQ4636587.1"/>
    <property type="molecule type" value="Genomic_DNA"/>
</dbReference>
<evidence type="ECO:0000313" key="2">
    <source>
        <dbReference type="Proteomes" id="UP001524502"/>
    </source>
</evidence>
<dbReference type="Gene3D" id="2.160.20.80">
    <property type="entry name" value="E3 ubiquitin-protein ligase SopA"/>
    <property type="match status" value="1"/>
</dbReference>
<dbReference type="Proteomes" id="UP001524502">
    <property type="component" value="Unassembled WGS sequence"/>
</dbReference>
<gene>
    <name evidence="1" type="ORF">NE619_07585</name>
</gene>
<dbReference type="InterPro" id="IPR052949">
    <property type="entry name" value="PA_immunity-related"/>
</dbReference>
<name>A0ABT1RN31_9FIRM</name>
<organism evidence="1 2">
    <name type="scientific">Anaerovorax odorimutans</name>
    <dbReference type="NCBI Taxonomy" id="109327"/>
    <lineage>
        <taxon>Bacteria</taxon>
        <taxon>Bacillati</taxon>
        <taxon>Bacillota</taxon>
        <taxon>Clostridia</taxon>
        <taxon>Peptostreptococcales</taxon>
        <taxon>Anaerovoracaceae</taxon>
        <taxon>Anaerovorax</taxon>
    </lineage>
</organism>
<proteinExistence type="predicted"/>
<dbReference type="Pfam" id="PF13599">
    <property type="entry name" value="Pentapeptide_4"/>
    <property type="match status" value="1"/>
</dbReference>
<reference evidence="1 2" key="1">
    <citation type="submission" date="2022-06" db="EMBL/GenBank/DDBJ databases">
        <title>Isolation of gut microbiota from human fecal samples.</title>
        <authorList>
            <person name="Pamer E.G."/>
            <person name="Barat B."/>
            <person name="Waligurski E."/>
            <person name="Medina S."/>
            <person name="Paddock L."/>
            <person name="Mostad J."/>
        </authorList>
    </citation>
    <scope>NUCLEOTIDE SEQUENCE [LARGE SCALE GENOMIC DNA]</scope>
    <source>
        <strain evidence="1 2">SL.3.17</strain>
    </source>
</reference>
<dbReference type="Pfam" id="PF00805">
    <property type="entry name" value="Pentapeptide"/>
    <property type="match status" value="1"/>
</dbReference>
<protein>
    <submittedName>
        <fullName evidence="1">Pentapeptide repeat-containing protein</fullName>
    </submittedName>
</protein>
<sequence length="198" mass="22925">MKGQNGNMLYEYENFENLQYENDCIEDLIFADCVFKNCRFMEMEIRHCSFKSCTFRGCTILNNNFKFTDATDNRFEGCSVIGMAWNEVEQESNIMLPFSAFSDCTLKHNLFVGFKMKKFQFQDCDLIGSSFQQCDLRESSFRRAGLTDVSFQQNNLMGADFRDARDYAISLENNKLKKAKFTFPDAVRLLSATGIIVE</sequence>
<accession>A0ABT1RN31</accession>